<reference evidence="2" key="1">
    <citation type="submission" date="2021-03" db="EMBL/GenBank/DDBJ databases">
        <title>Assistant Professor.</title>
        <authorList>
            <person name="Huq M.A."/>
        </authorList>
    </citation>
    <scope>NUCLEOTIDE SEQUENCE [LARGE SCALE GENOMIC DNA]</scope>
    <source>
        <strain evidence="2">MAH-28</strain>
    </source>
</reference>
<name>A0ABS3YBQ3_9BACT</name>
<gene>
    <name evidence="1" type="ORF">J7I43_07750</name>
</gene>
<keyword evidence="1" id="KW-0238">DNA-binding</keyword>
<dbReference type="Proteomes" id="UP000679126">
    <property type="component" value="Unassembled WGS sequence"/>
</dbReference>
<dbReference type="RefSeq" id="WP_209144929.1">
    <property type="nucleotide sequence ID" value="NZ_JAGHKP010000001.1"/>
</dbReference>
<dbReference type="EMBL" id="JAGHKP010000001">
    <property type="protein sequence ID" value="MBO9152099.1"/>
    <property type="molecule type" value="Genomic_DNA"/>
</dbReference>
<evidence type="ECO:0000313" key="1">
    <source>
        <dbReference type="EMBL" id="MBO9152099.1"/>
    </source>
</evidence>
<sequence length="76" mass="8214">MKQAHKTAPGVFIPENIGKPALRALHGEGYQTLHDISRVSAAELLELHGVGPKAIRLLEAALAEQGLSFAEEEEEE</sequence>
<accession>A0ABS3YBQ3</accession>
<proteinExistence type="predicted"/>
<dbReference type="GO" id="GO:0003677">
    <property type="term" value="F:DNA binding"/>
    <property type="evidence" value="ECO:0007669"/>
    <property type="project" value="UniProtKB-KW"/>
</dbReference>
<organism evidence="1 2">
    <name type="scientific">Chitinophaga chungangae</name>
    <dbReference type="NCBI Taxonomy" id="2821488"/>
    <lineage>
        <taxon>Bacteria</taxon>
        <taxon>Pseudomonadati</taxon>
        <taxon>Bacteroidota</taxon>
        <taxon>Chitinophagia</taxon>
        <taxon>Chitinophagales</taxon>
        <taxon>Chitinophagaceae</taxon>
        <taxon>Chitinophaga</taxon>
    </lineage>
</organism>
<protein>
    <submittedName>
        <fullName evidence="1">DNA-binding protein</fullName>
    </submittedName>
</protein>
<dbReference type="SUPFAM" id="SSF47789">
    <property type="entry name" value="C-terminal domain of RNA polymerase alpha subunit"/>
    <property type="match status" value="1"/>
</dbReference>
<dbReference type="Gene3D" id="1.10.150.20">
    <property type="entry name" value="5' to 3' exonuclease, C-terminal subdomain"/>
    <property type="match status" value="1"/>
</dbReference>
<comment type="caution">
    <text evidence="1">The sequence shown here is derived from an EMBL/GenBank/DDBJ whole genome shotgun (WGS) entry which is preliminary data.</text>
</comment>
<evidence type="ECO:0000313" key="2">
    <source>
        <dbReference type="Proteomes" id="UP000679126"/>
    </source>
</evidence>
<keyword evidence="2" id="KW-1185">Reference proteome</keyword>